<feature type="transmembrane region" description="Helical" evidence="1">
    <location>
        <begin position="34"/>
        <end position="54"/>
    </location>
</feature>
<dbReference type="Proteomes" id="UP001371456">
    <property type="component" value="Unassembled WGS sequence"/>
</dbReference>
<keyword evidence="1" id="KW-1133">Transmembrane helix</keyword>
<evidence type="ECO:0000256" key="1">
    <source>
        <dbReference type="SAM" id="Phobius"/>
    </source>
</evidence>
<evidence type="ECO:0000313" key="2">
    <source>
        <dbReference type="EMBL" id="KAK6787414.1"/>
    </source>
</evidence>
<accession>A0AAN8TIQ8</accession>
<comment type="caution">
    <text evidence="2">The sequence shown here is derived from an EMBL/GenBank/DDBJ whole genome shotgun (WGS) entry which is preliminary data.</text>
</comment>
<name>A0AAN8TIQ8_SOLBU</name>
<protein>
    <submittedName>
        <fullName evidence="2">Uncharacterized protein</fullName>
    </submittedName>
</protein>
<gene>
    <name evidence="2" type="ORF">RDI58_015939</name>
</gene>
<proteinExistence type="predicted"/>
<evidence type="ECO:0000313" key="3">
    <source>
        <dbReference type="Proteomes" id="UP001371456"/>
    </source>
</evidence>
<dbReference type="EMBL" id="JBANQN010000006">
    <property type="protein sequence ID" value="KAK6787414.1"/>
    <property type="molecule type" value="Genomic_DNA"/>
</dbReference>
<dbReference type="PANTHER" id="PTHR36755">
    <property type="entry name" value="PROTEIN, PUTATIVE-RELATED"/>
    <property type="match status" value="1"/>
</dbReference>
<keyword evidence="1" id="KW-0812">Transmembrane</keyword>
<dbReference type="PANTHER" id="PTHR36755:SF2">
    <property type="match status" value="1"/>
</dbReference>
<sequence length="92" mass="9528">MRMSPFDVSADRQMHSFIIEGLGREITMKIKRAVALRAIFVGGIAVFSKISGAVKAVGGIKVGVATAAMSSAATAISGSRKEAKTASQQSSK</sequence>
<reference evidence="2 3" key="1">
    <citation type="submission" date="2024-02" db="EMBL/GenBank/DDBJ databases">
        <title>de novo genome assembly of Solanum bulbocastanum strain 11H21.</title>
        <authorList>
            <person name="Hosaka A.J."/>
        </authorList>
    </citation>
    <scope>NUCLEOTIDE SEQUENCE [LARGE SCALE GENOMIC DNA]</scope>
    <source>
        <tissue evidence="2">Young leaves</tissue>
    </source>
</reference>
<organism evidence="2 3">
    <name type="scientific">Solanum bulbocastanum</name>
    <name type="common">Wild potato</name>
    <dbReference type="NCBI Taxonomy" id="147425"/>
    <lineage>
        <taxon>Eukaryota</taxon>
        <taxon>Viridiplantae</taxon>
        <taxon>Streptophyta</taxon>
        <taxon>Embryophyta</taxon>
        <taxon>Tracheophyta</taxon>
        <taxon>Spermatophyta</taxon>
        <taxon>Magnoliopsida</taxon>
        <taxon>eudicotyledons</taxon>
        <taxon>Gunneridae</taxon>
        <taxon>Pentapetalae</taxon>
        <taxon>asterids</taxon>
        <taxon>lamiids</taxon>
        <taxon>Solanales</taxon>
        <taxon>Solanaceae</taxon>
        <taxon>Solanoideae</taxon>
        <taxon>Solaneae</taxon>
        <taxon>Solanum</taxon>
    </lineage>
</organism>
<keyword evidence="3" id="KW-1185">Reference proteome</keyword>
<dbReference type="AlphaFoldDB" id="A0AAN8TIQ8"/>
<keyword evidence="1" id="KW-0472">Membrane</keyword>